<keyword evidence="3" id="KW-1185">Reference proteome</keyword>
<evidence type="ECO:0000256" key="1">
    <source>
        <dbReference type="SAM" id="MobiDB-lite"/>
    </source>
</evidence>
<comment type="caution">
    <text evidence="2">The sequence shown here is derived from an EMBL/GenBank/DDBJ whole genome shotgun (WGS) entry which is preliminary data.</text>
</comment>
<evidence type="ECO:0000313" key="2">
    <source>
        <dbReference type="EMBL" id="EKD00071.1"/>
    </source>
</evidence>
<dbReference type="InParanoid" id="K1VGY3"/>
<dbReference type="EMBL" id="AMBO01000350">
    <property type="protein sequence ID" value="EKD00071.1"/>
    <property type="molecule type" value="Genomic_DNA"/>
</dbReference>
<name>K1VGY3_TRIAC</name>
<feature type="region of interest" description="Disordered" evidence="1">
    <location>
        <begin position="1"/>
        <end position="168"/>
    </location>
</feature>
<reference evidence="2 3" key="1">
    <citation type="journal article" date="2012" name="Eukaryot. Cell">
        <title>Genome sequence of the Trichosporon asahii environmental strain CBS 8904.</title>
        <authorList>
            <person name="Yang R.Y."/>
            <person name="Li H.T."/>
            <person name="Zhu H."/>
            <person name="Zhou G.P."/>
            <person name="Wang M."/>
            <person name="Wang L."/>
        </authorList>
    </citation>
    <scope>NUCLEOTIDE SEQUENCE [LARGE SCALE GENOMIC DNA]</scope>
    <source>
        <strain evidence="2 3">CBS 8904</strain>
    </source>
</reference>
<dbReference type="Proteomes" id="UP000006757">
    <property type="component" value="Unassembled WGS sequence"/>
</dbReference>
<proteinExistence type="predicted"/>
<organism evidence="2 3">
    <name type="scientific">Trichosporon asahii var. asahii (strain CBS 8904)</name>
    <name type="common">Yeast</name>
    <dbReference type="NCBI Taxonomy" id="1220162"/>
    <lineage>
        <taxon>Eukaryota</taxon>
        <taxon>Fungi</taxon>
        <taxon>Dikarya</taxon>
        <taxon>Basidiomycota</taxon>
        <taxon>Agaricomycotina</taxon>
        <taxon>Tremellomycetes</taxon>
        <taxon>Trichosporonales</taxon>
        <taxon>Trichosporonaceae</taxon>
        <taxon>Trichosporon</taxon>
    </lineage>
</organism>
<accession>K1VGY3</accession>
<gene>
    <name evidence="2" type="ORF">A1Q2_05595</name>
</gene>
<dbReference type="AlphaFoldDB" id="K1VGY3"/>
<feature type="compositionally biased region" description="Basic and acidic residues" evidence="1">
    <location>
        <begin position="13"/>
        <end position="29"/>
    </location>
</feature>
<feature type="compositionally biased region" description="Basic and acidic residues" evidence="1">
    <location>
        <begin position="96"/>
        <end position="106"/>
    </location>
</feature>
<dbReference type="HOGENOM" id="CLU_702458_0_0_1"/>
<protein>
    <submittedName>
        <fullName evidence="2">Uncharacterized protein</fullName>
    </submittedName>
</protein>
<feature type="compositionally biased region" description="Acidic residues" evidence="1">
    <location>
        <begin position="61"/>
        <end position="78"/>
    </location>
</feature>
<evidence type="ECO:0000313" key="3">
    <source>
        <dbReference type="Proteomes" id="UP000006757"/>
    </source>
</evidence>
<sequence length="393" mass="43709">MPPKARVTSTADAFRRLTTEDLEGEDVHIPSDASGEEADENIAVTSPSKAKGKSKAVQVESEGEDSERESDAEEEGDEFPVMTSAQDGMRDLSWLAKERTKWRHETPPGAKALIVEESTPEPEPETPRTPKKKTKGTSSQGASPQSKRKQAASASTSSPKSPRKFDAETRERFEGVYVSPKKVMKMYEDFTKVVSPNGLLPIPEATDEEAYEYLRDSFQAAELSLAAKPADAKKTVKSNKKDAVLAICRRSQHIHNAEEDCTECSSRGLPCYAQDGQSCIRCQVLNKRKKCSHHLATQQAVEEARAEKSKRFMDFYANLLVLQTQMELVGAARSRESYESVNGQFLQLRVTFHQLCRSEGLQITDADLAARRSEVSNMDRLGVGEFECRTTEY</sequence>